<dbReference type="STRING" id="1882918.BCY86_03385"/>
<protein>
    <submittedName>
        <fullName evidence="1">Uncharacterized protein</fullName>
    </submittedName>
</protein>
<accession>A0A1L6MWD0</accession>
<proteinExistence type="predicted"/>
<dbReference type="AlphaFoldDB" id="A0A1L6MWD0"/>
<sequence length="59" mass="6924">MLLTLDLRPSQWKSIEYAFLPSCMKAREFFLAVKETCLDPLQGQRKESRHEESKCYATV</sequence>
<dbReference type="KEGG" id="pabo:BCY86_03385"/>
<name>A0A1L6MWD0_9BACT</name>
<dbReference type="Proteomes" id="UP000185544">
    <property type="component" value="Chromosome"/>
</dbReference>
<keyword evidence="2" id="KW-1185">Reference proteome</keyword>
<reference evidence="1 2" key="1">
    <citation type="submission" date="2016-08" db="EMBL/GenBank/DDBJ databases">
        <title>Identification and validation of antigenic proteins from Pajaroellobacter abortibovis using de-novo genome sequence assembly and reverse vaccinology.</title>
        <authorList>
            <person name="Welly B.T."/>
            <person name="Miller M.R."/>
            <person name="Stott J.L."/>
            <person name="Blanchard M.T."/>
            <person name="Islas-Trejo A.D."/>
            <person name="O'Rourke S.M."/>
            <person name="Young A.E."/>
            <person name="Medrano J.F."/>
            <person name="Van Eenennaam A.L."/>
        </authorList>
    </citation>
    <scope>NUCLEOTIDE SEQUENCE [LARGE SCALE GENOMIC DNA]</scope>
    <source>
        <strain evidence="1 2">BTF92-0548A/99-0131</strain>
    </source>
</reference>
<organism evidence="1 2">
    <name type="scientific">Pajaroellobacter abortibovis</name>
    <dbReference type="NCBI Taxonomy" id="1882918"/>
    <lineage>
        <taxon>Bacteria</taxon>
        <taxon>Pseudomonadati</taxon>
        <taxon>Myxococcota</taxon>
        <taxon>Polyangia</taxon>
        <taxon>Polyangiales</taxon>
        <taxon>Polyangiaceae</taxon>
    </lineage>
</organism>
<dbReference type="EMBL" id="CP016908">
    <property type="protein sequence ID" value="APR99826.1"/>
    <property type="molecule type" value="Genomic_DNA"/>
</dbReference>
<gene>
    <name evidence="1" type="ORF">BCY86_03385</name>
</gene>
<evidence type="ECO:0000313" key="2">
    <source>
        <dbReference type="Proteomes" id="UP000185544"/>
    </source>
</evidence>
<evidence type="ECO:0000313" key="1">
    <source>
        <dbReference type="EMBL" id="APR99826.1"/>
    </source>
</evidence>